<dbReference type="PANTHER" id="PTHR45631:SF6">
    <property type="entry name" value="OS09G0352000 PROTEIN"/>
    <property type="match status" value="1"/>
</dbReference>
<sequence length="263" mass="29392">MWSTASGGPVLVVRQSEVKERGKKPCWHVDALLAPVRPDNDMVGRGGVLQKELTWLPDDLVGGSSLEGGGALMSHTWVIQIGPDVIVDGEEAIGVGMGKRPATLYPNDPFDRYWWHQDTNNPMWENLTTTSINIKLESSFEVPAAILKDAVQVAGNSTILNIKWQDNTGRQFAVFLHFADFQDSQVREFNVYFNSGPPNKYRPHYLAAGFVYSTRWYRAIDGDFNVTLAATPESVLPPMLNAYEIYTLISMTLPPHFNKTHPD</sequence>
<reference evidence="3" key="1">
    <citation type="journal article" date="2005" name="PLoS Biol.">
        <title>The genomes of Oryza sativa: a history of duplications.</title>
        <authorList>
            <person name="Yu J."/>
            <person name="Wang J."/>
            <person name="Lin W."/>
            <person name="Li S."/>
            <person name="Li H."/>
            <person name="Zhou J."/>
            <person name="Ni P."/>
            <person name="Dong W."/>
            <person name="Hu S."/>
            <person name="Zeng C."/>
            <person name="Zhang J."/>
            <person name="Zhang Y."/>
            <person name="Li R."/>
            <person name="Xu Z."/>
            <person name="Li S."/>
            <person name="Li X."/>
            <person name="Zheng H."/>
            <person name="Cong L."/>
            <person name="Lin L."/>
            <person name="Yin J."/>
            <person name="Geng J."/>
            <person name="Li G."/>
            <person name="Shi J."/>
            <person name="Liu J."/>
            <person name="Lv H."/>
            <person name="Li J."/>
            <person name="Wang J."/>
            <person name="Deng Y."/>
            <person name="Ran L."/>
            <person name="Shi X."/>
            <person name="Wang X."/>
            <person name="Wu Q."/>
            <person name="Li C."/>
            <person name="Ren X."/>
            <person name="Wang J."/>
            <person name="Wang X."/>
            <person name="Li D."/>
            <person name="Liu D."/>
            <person name="Zhang X."/>
            <person name="Ji Z."/>
            <person name="Zhao W."/>
            <person name="Sun Y."/>
            <person name="Zhang Z."/>
            <person name="Bao J."/>
            <person name="Han Y."/>
            <person name="Dong L."/>
            <person name="Ji J."/>
            <person name="Chen P."/>
            <person name="Wu S."/>
            <person name="Liu J."/>
            <person name="Xiao Y."/>
            <person name="Bu D."/>
            <person name="Tan J."/>
            <person name="Yang L."/>
            <person name="Ye C."/>
            <person name="Zhang J."/>
            <person name="Xu J."/>
            <person name="Zhou Y."/>
            <person name="Yu Y."/>
            <person name="Zhang B."/>
            <person name="Zhuang S."/>
            <person name="Wei H."/>
            <person name="Liu B."/>
            <person name="Lei M."/>
            <person name="Yu H."/>
            <person name="Li Y."/>
            <person name="Xu H."/>
            <person name="Wei S."/>
            <person name="He X."/>
            <person name="Fang L."/>
            <person name="Zhang Z."/>
            <person name="Zhang Y."/>
            <person name="Huang X."/>
            <person name="Su Z."/>
            <person name="Tong W."/>
            <person name="Li J."/>
            <person name="Tong Z."/>
            <person name="Li S."/>
            <person name="Ye J."/>
            <person name="Wang L."/>
            <person name="Fang L."/>
            <person name="Lei T."/>
            <person name="Chen C."/>
            <person name="Chen H."/>
            <person name="Xu Z."/>
            <person name="Li H."/>
            <person name="Huang H."/>
            <person name="Zhang F."/>
            <person name="Xu H."/>
            <person name="Li N."/>
            <person name="Zhao C."/>
            <person name="Li S."/>
            <person name="Dong L."/>
            <person name="Huang Y."/>
            <person name="Li L."/>
            <person name="Xi Y."/>
            <person name="Qi Q."/>
            <person name="Li W."/>
            <person name="Zhang B."/>
            <person name="Hu W."/>
            <person name="Zhang Y."/>
            <person name="Tian X."/>
            <person name="Jiao Y."/>
            <person name="Liang X."/>
            <person name="Jin J."/>
            <person name="Gao L."/>
            <person name="Zheng W."/>
            <person name="Hao B."/>
            <person name="Liu S."/>
            <person name="Wang W."/>
            <person name="Yuan L."/>
            <person name="Cao M."/>
            <person name="McDermott J."/>
            <person name="Samudrala R."/>
            <person name="Wang J."/>
            <person name="Wong G.K."/>
            <person name="Yang H."/>
        </authorList>
    </citation>
    <scope>NUCLEOTIDE SEQUENCE [LARGE SCALE GENOMIC DNA]</scope>
</reference>
<dbReference type="GO" id="GO:0016020">
    <property type="term" value="C:membrane"/>
    <property type="evidence" value="ECO:0007669"/>
    <property type="project" value="UniProtKB-SubCell"/>
</dbReference>
<dbReference type="AlphaFoldDB" id="B9G357"/>
<evidence type="ECO:0000259" key="2">
    <source>
        <dbReference type="Pfam" id="PF12819"/>
    </source>
</evidence>
<gene>
    <name evidence="3" type="ORF">OsJ_29052</name>
</gene>
<organism evidence="3">
    <name type="scientific">Oryza sativa subsp. japonica</name>
    <name type="common">Rice</name>
    <dbReference type="NCBI Taxonomy" id="39947"/>
    <lineage>
        <taxon>Eukaryota</taxon>
        <taxon>Viridiplantae</taxon>
        <taxon>Streptophyta</taxon>
        <taxon>Embryophyta</taxon>
        <taxon>Tracheophyta</taxon>
        <taxon>Spermatophyta</taxon>
        <taxon>Magnoliopsida</taxon>
        <taxon>Liliopsida</taxon>
        <taxon>Poales</taxon>
        <taxon>Poaceae</taxon>
        <taxon>BOP clade</taxon>
        <taxon>Oryzoideae</taxon>
        <taxon>Oryzeae</taxon>
        <taxon>Oryzinae</taxon>
        <taxon>Oryza</taxon>
        <taxon>Oryza sativa</taxon>
    </lineage>
</organism>
<protein>
    <recommendedName>
        <fullName evidence="2">Malectin-like domain-containing protein</fullName>
    </recommendedName>
</protein>
<dbReference type="Proteomes" id="UP000007752">
    <property type="component" value="Chromosome 9"/>
</dbReference>
<feature type="domain" description="Malectin-like" evidence="2">
    <location>
        <begin position="103"/>
        <end position="247"/>
    </location>
</feature>
<dbReference type="PANTHER" id="PTHR45631">
    <property type="entry name" value="OS07G0107800 PROTEIN-RELATED"/>
    <property type="match status" value="1"/>
</dbReference>
<evidence type="ECO:0000313" key="3">
    <source>
        <dbReference type="EMBL" id="EEE69554.1"/>
    </source>
</evidence>
<proteinExistence type="predicted"/>
<dbReference type="EMBL" id="CM000146">
    <property type="protein sequence ID" value="EEE69554.1"/>
    <property type="molecule type" value="Genomic_DNA"/>
</dbReference>
<dbReference type="InterPro" id="IPR024788">
    <property type="entry name" value="Malectin-like_Carb-bd_dom"/>
</dbReference>
<reference evidence="3" key="2">
    <citation type="submission" date="2008-12" db="EMBL/GenBank/DDBJ databases">
        <title>Improved gene annotation of the rice (Oryza sativa) genomes.</title>
        <authorList>
            <person name="Wang J."/>
            <person name="Li R."/>
            <person name="Fan W."/>
            <person name="Huang Q."/>
            <person name="Zhang J."/>
            <person name="Zhou Y."/>
            <person name="Hu Y."/>
            <person name="Zi S."/>
            <person name="Li J."/>
            <person name="Ni P."/>
            <person name="Zheng H."/>
            <person name="Zhang Y."/>
            <person name="Zhao M."/>
            <person name="Hao Q."/>
            <person name="McDermott J."/>
            <person name="Samudrala R."/>
            <person name="Kristiansen K."/>
            <person name="Wong G.K.-S."/>
        </authorList>
    </citation>
    <scope>NUCLEOTIDE SEQUENCE</scope>
</reference>
<comment type="subcellular location">
    <subcellularLocation>
        <location evidence="1">Membrane</location>
        <topology evidence="1">Single-pass membrane protein</topology>
    </subcellularLocation>
</comment>
<dbReference type="Pfam" id="PF12819">
    <property type="entry name" value="Malectin_like"/>
    <property type="match status" value="1"/>
</dbReference>
<accession>B9G357</accession>
<name>B9G357_ORYSJ</name>
<evidence type="ECO:0000256" key="1">
    <source>
        <dbReference type="ARBA" id="ARBA00004167"/>
    </source>
</evidence>